<protein>
    <submittedName>
        <fullName evidence="3">Rhodanese-like domain-containing protein</fullName>
    </submittedName>
</protein>
<dbReference type="RefSeq" id="WP_151865008.1">
    <property type="nucleotide sequence ID" value="NZ_WBZB01000012.1"/>
</dbReference>
<dbReference type="InterPro" id="IPR036873">
    <property type="entry name" value="Rhodanese-like_dom_sf"/>
</dbReference>
<dbReference type="EMBL" id="WBZB01000012">
    <property type="protein sequence ID" value="KAB3531828.1"/>
    <property type="molecule type" value="Genomic_DNA"/>
</dbReference>
<dbReference type="Gene3D" id="3.40.250.10">
    <property type="entry name" value="Rhodanese-like domain"/>
    <property type="match status" value="1"/>
</dbReference>
<dbReference type="PROSITE" id="PS50206">
    <property type="entry name" value="RHODANESE_3"/>
    <property type="match status" value="1"/>
</dbReference>
<accession>A0A833HQH1</accession>
<reference evidence="3 4" key="1">
    <citation type="submission" date="2019-10" db="EMBL/GenBank/DDBJ databases">
        <title>Alkaliphilus serpentinus sp. nov. and Alkaliphilus pronyensis sp. nov., two novel anaerobic alkaliphilic species isolated from the serpentinized-hosted hydrothermal field of the Prony Bay (New Caledonia).</title>
        <authorList>
            <person name="Postec A."/>
        </authorList>
    </citation>
    <scope>NUCLEOTIDE SEQUENCE [LARGE SCALE GENOMIC DNA]</scope>
    <source>
        <strain evidence="3 4">LacT</strain>
    </source>
</reference>
<keyword evidence="1" id="KW-0812">Transmembrane</keyword>
<dbReference type="AlphaFoldDB" id="A0A833HQH1"/>
<evidence type="ECO:0000313" key="4">
    <source>
        <dbReference type="Proteomes" id="UP000465601"/>
    </source>
</evidence>
<feature type="transmembrane region" description="Helical" evidence="1">
    <location>
        <begin position="12"/>
        <end position="31"/>
    </location>
</feature>
<feature type="domain" description="Rhodanese" evidence="2">
    <location>
        <begin position="60"/>
        <end position="145"/>
    </location>
</feature>
<dbReference type="CDD" id="cd00158">
    <property type="entry name" value="RHOD"/>
    <property type="match status" value="1"/>
</dbReference>
<dbReference type="OrthoDB" id="9800872at2"/>
<evidence type="ECO:0000259" key="2">
    <source>
        <dbReference type="PROSITE" id="PS50206"/>
    </source>
</evidence>
<dbReference type="SMART" id="SM00450">
    <property type="entry name" value="RHOD"/>
    <property type="match status" value="1"/>
</dbReference>
<sequence length="147" mass="17285">MRIYVFKLRHIHIVAFLLILLILATIFLWQYTKDRAVSNMQFKYTFQQLLPEEAHQVINNNPDVIIIDIRERNDYEKGHIRDATAIPYKELKASLDQWNTDSTYLIYCNNGKDSMKASKLMAESGFPRVFTIVGGYKNWPYGIDKIH</sequence>
<dbReference type="InterPro" id="IPR001763">
    <property type="entry name" value="Rhodanese-like_dom"/>
</dbReference>
<organism evidence="3 4">
    <name type="scientific">Alkaliphilus serpentinus</name>
    <dbReference type="NCBI Taxonomy" id="1482731"/>
    <lineage>
        <taxon>Bacteria</taxon>
        <taxon>Bacillati</taxon>
        <taxon>Bacillota</taxon>
        <taxon>Clostridia</taxon>
        <taxon>Peptostreptococcales</taxon>
        <taxon>Natronincolaceae</taxon>
        <taxon>Alkaliphilus</taxon>
    </lineage>
</organism>
<dbReference type="PANTHER" id="PTHR43031">
    <property type="entry name" value="FAD-DEPENDENT OXIDOREDUCTASE"/>
    <property type="match status" value="1"/>
</dbReference>
<dbReference type="Pfam" id="PF00581">
    <property type="entry name" value="Rhodanese"/>
    <property type="match status" value="1"/>
</dbReference>
<keyword evidence="1" id="KW-0472">Membrane</keyword>
<evidence type="ECO:0000256" key="1">
    <source>
        <dbReference type="SAM" id="Phobius"/>
    </source>
</evidence>
<gene>
    <name evidence="3" type="ORF">F8153_03675</name>
</gene>
<keyword evidence="1" id="KW-1133">Transmembrane helix</keyword>
<keyword evidence="4" id="KW-1185">Reference proteome</keyword>
<name>A0A833HQH1_9FIRM</name>
<dbReference type="InterPro" id="IPR050229">
    <property type="entry name" value="GlpE_sulfurtransferase"/>
</dbReference>
<dbReference type="PANTHER" id="PTHR43031:SF1">
    <property type="entry name" value="PYRIDINE NUCLEOTIDE-DISULPHIDE OXIDOREDUCTASE"/>
    <property type="match status" value="1"/>
</dbReference>
<dbReference type="SUPFAM" id="SSF52821">
    <property type="entry name" value="Rhodanese/Cell cycle control phosphatase"/>
    <property type="match status" value="1"/>
</dbReference>
<dbReference type="Proteomes" id="UP000465601">
    <property type="component" value="Unassembled WGS sequence"/>
</dbReference>
<proteinExistence type="predicted"/>
<comment type="caution">
    <text evidence="3">The sequence shown here is derived from an EMBL/GenBank/DDBJ whole genome shotgun (WGS) entry which is preliminary data.</text>
</comment>
<evidence type="ECO:0000313" key="3">
    <source>
        <dbReference type="EMBL" id="KAB3531828.1"/>
    </source>
</evidence>